<feature type="binding site" evidence="11">
    <location>
        <position position="296"/>
    </location>
    <ligand>
        <name>Mg(2+)</name>
        <dbReference type="ChEBI" id="CHEBI:18420"/>
    </ligand>
</feature>
<keyword evidence="12" id="KW-0732">Signal</keyword>
<dbReference type="GO" id="GO:0016740">
    <property type="term" value="F:transferase activity"/>
    <property type="evidence" value="ECO:0007669"/>
    <property type="project" value="UniProtKB-UniRule"/>
</dbReference>
<dbReference type="GO" id="GO:0046872">
    <property type="term" value="F:metal ion binding"/>
    <property type="evidence" value="ECO:0007669"/>
    <property type="project" value="UniProtKB-UniRule"/>
</dbReference>
<evidence type="ECO:0000256" key="5">
    <source>
        <dbReference type="ARBA" id="ARBA00022723"/>
    </source>
</evidence>
<dbReference type="Pfam" id="PF02424">
    <property type="entry name" value="ApbE"/>
    <property type="match status" value="1"/>
</dbReference>
<proteinExistence type="inferred from homology"/>
<evidence type="ECO:0000256" key="6">
    <source>
        <dbReference type="ARBA" id="ARBA00022827"/>
    </source>
</evidence>
<comment type="caution">
    <text evidence="13">The sequence shown here is derived from an EMBL/GenBank/DDBJ whole genome shotgun (WGS) entry which is preliminary data.</text>
</comment>
<dbReference type="InterPro" id="IPR024932">
    <property type="entry name" value="ApbE"/>
</dbReference>
<evidence type="ECO:0000313" key="14">
    <source>
        <dbReference type="Proteomes" id="UP000068164"/>
    </source>
</evidence>
<evidence type="ECO:0000256" key="7">
    <source>
        <dbReference type="ARBA" id="ARBA00022842"/>
    </source>
</evidence>
<evidence type="ECO:0000256" key="3">
    <source>
        <dbReference type="ARBA" id="ARBA00022630"/>
    </source>
</evidence>
<evidence type="ECO:0000256" key="12">
    <source>
        <dbReference type="SAM" id="SignalP"/>
    </source>
</evidence>
<reference evidence="13 14" key="1">
    <citation type="submission" date="2015-11" db="EMBL/GenBank/DDBJ databases">
        <title>Draft Genome Sequence of the Strain BR 10423 (Rhizobium sp.) isolated from nodules of Mimosa pudica.</title>
        <authorList>
            <person name="Barauna A.C."/>
            <person name="Zilli J.E."/>
            <person name="Simoes-Araujo J.L."/>
            <person name="Reis V.M."/>
            <person name="James E.K."/>
            <person name="Reis F.B.Jr."/>
            <person name="Rouws L.F."/>
            <person name="Passos S.R."/>
            <person name="Gois S.R."/>
        </authorList>
    </citation>
    <scope>NUCLEOTIDE SEQUENCE [LARGE SCALE GENOMIC DNA]</scope>
    <source>
        <strain evidence="13 14">BR10423</strain>
    </source>
</reference>
<comment type="cofactor">
    <cofactor evidence="11">
        <name>Mg(2+)</name>
        <dbReference type="ChEBI" id="CHEBI:18420"/>
    </cofactor>
    <cofactor evidence="11">
        <name>Mn(2+)</name>
        <dbReference type="ChEBI" id="CHEBI:29035"/>
    </cofactor>
    <text evidence="11">Magnesium. Can also use manganese.</text>
</comment>
<comment type="similarity">
    <text evidence="10">Belongs to the ApbE family.</text>
</comment>
<evidence type="ECO:0000256" key="8">
    <source>
        <dbReference type="ARBA" id="ARBA00031306"/>
    </source>
</evidence>
<evidence type="ECO:0000256" key="1">
    <source>
        <dbReference type="ARBA" id="ARBA00011955"/>
    </source>
</evidence>
<keyword evidence="6 10" id="KW-0274">FAD</keyword>
<protein>
    <recommendedName>
        <fullName evidence="2 10">FAD:protein FMN transferase</fullName>
        <ecNumber evidence="1 10">2.7.1.180</ecNumber>
    </recommendedName>
    <alternativeName>
        <fullName evidence="8 10">Flavin transferase</fullName>
    </alternativeName>
</protein>
<dbReference type="SUPFAM" id="SSF143631">
    <property type="entry name" value="ApbE-like"/>
    <property type="match status" value="1"/>
</dbReference>
<dbReference type="EMBL" id="LNCD01000033">
    <property type="protein sequence ID" value="KWV56880.1"/>
    <property type="molecule type" value="Genomic_DNA"/>
</dbReference>
<dbReference type="Proteomes" id="UP000068164">
    <property type="component" value="Unassembled WGS sequence"/>
</dbReference>
<keyword evidence="4 10" id="KW-0808">Transferase</keyword>
<dbReference type="PROSITE" id="PS51318">
    <property type="entry name" value="TAT"/>
    <property type="match status" value="1"/>
</dbReference>
<dbReference type="PANTHER" id="PTHR30040:SF2">
    <property type="entry name" value="FAD:PROTEIN FMN TRANSFERASE"/>
    <property type="match status" value="1"/>
</dbReference>
<evidence type="ECO:0000256" key="10">
    <source>
        <dbReference type="PIRNR" id="PIRNR006268"/>
    </source>
</evidence>
<evidence type="ECO:0000256" key="2">
    <source>
        <dbReference type="ARBA" id="ARBA00016337"/>
    </source>
</evidence>
<evidence type="ECO:0000313" key="13">
    <source>
        <dbReference type="EMBL" id="KWV56880.1"/>
    </source>
</evidence>
<dbReference type="PIRSF" id="PIRSF006268">
    <property type="entry name" value="ApbE"/>
    <property type="match status" value="1"/>
</dbReference>
<evidence type="ECO:0000256" key="11">
    <source>
        <dbReference type="PIRSR" id="PIRSR006268-2"/>
    </source>
</evidence>
<dbReference type="PANTHER" id="PTHR30040">
    <property type="entry name" value="THIAMINE BIOSYNTHESIS LIPOPROTEIN APBE"/>
    <property type="match status" value="1"/>
</dbReference>
<feature type="binding site" evidence="11">
    <location>
        <position position="182"/>
    </location>
    <ligand>
        <name>Mg(2+)</name>
        <dbReference type="ChEBI" id="CHEBI:18420"/>
    </ligand>
</feature>
<dbReference type="AlphaFoldDB" id="A0A109JXK3"/>
<feature type="signal peptide" evidence="12">
    <location>
        <begin position="1"/>
        <end position="31"/>
    </location>
</feature>
<dbReference type="Gene3D" id="3.10.520.10">
    <property type="entry name" value="ApbE-like domains"/>
    <property type="match status" value="1"/>
</dbReference>
<dbReference type="OrthoDB" id="9778595at2"/>
<keyword evidence="3 10" id="KW-0285">Flavoprotein</keyword>
<feature type="chain" id="PRO_5039915287" description="FAD:protein FMN transferase" evidence="12">
    <location>
        <begin position="32"/>
        <end position="330"/>
    </location>
</feature>
<feature type="binding site" evidence="11">
    <location>
        <position position="292"/>
    </location>
    <ligand>
        <name>Mg(2+)</name>
        <dbReference type="ChEBI" id="CHEBI:18420"/>
    </ligand>
</feature>
<dbReference type="EC" id="2.7.1.180" evidence="1 10"/>
<sequence length="330" mass="35662">MVRAVTRRRAIGILAAAAGLPLLYSSFPAKANAPVVVWTGQALGARAKLVLHHGNMAKARRLIDEIVLEVARLEGIFSLYRDDSILAELNRVGGVAVSSPEMVSLLDQCLRVWKRTGGLFDPTVQPVWEVYRDHFASGHGDEFGPSQTKLDRALGKVGFEAVRYGPDRIAFAERGMAMTLNGVAQGFITDRVAYMLRNEGFDSCLVNMGEERAVGAQSDGTPWHVGLATTEDSLDPDAVLSIVNRAVATSSPTGFVFDEDGKFGHILHPKTGSAPMAYRRVTVIADDATTADALSTAFNLMDVNSIRSVLEDWPGASADLVERTGARHRI</sequence>
<dbReference type="InterPro" id="IPR003374">
    <property type="entry name" value="ApbE-like_sf"/>
</dbReference>
<keyword evidence="14" id="KW-1185">Reference proteome</keyword>
<evidence type="ECO:0000256" key="4">
    <source>
        <dbReference type="ARBA" id="ARBA00022679"/>
    </source>
</evidence>
<keyword evidence="5 10" id="KW-0479">Metal-binding</keyword>
<dbReference type="InterPro" id="IPR006311">
    <property type="entry name" value="TAT_signal"/>
</dbReference>
<evidence type="ECO:0000256" key="9">
    <source>
        <dbReference type="ARBA" id="ARBA00048540"/>
    </source>
</evidence>
<accession>A0A109JXK3</accession>
<dbReference type="RefSeq" id="WP_062368979.1">
    <property type="nucleotide sequence ID" value="NZ_LNCD01000033.1"/>
</dbReference>
<comment type="catalytic activity">
    <reaction evidence="9 10">
        <text>L-threonyl-[protein] + FAD = FMN-L-threonyl-[protein] + AMP + H(+)</text>
        <dbReference type="Rhea" id="RHEA:36847"/>
        <dbReference type="Rhea" id="RHEA-COMP:11060"/>
        <dbReference type="Rhea" id="RHEA-COMP:11061"/>
        <dbReference type="ChEBI" id="CHEBI:15378"/>
        <dbReference type="ChEBI" id="CHEBI:30013"/>
        <dbReference type="ChEBI" id="CHEBI:57692"/>
        <dbReference type="ChEBI" id="CHEBI:74257"/>
        <dbReference type="ChEBI" id="CHEBI:456215"/>
        <dbReference type="EC" id="2.7.1.180"/>
    </reaction>
</comment>
<keyword evidence="7 10" id="KW-0460">Magnesium</keyword>
<organism evidence="13 14">
    <name type="scientific">Rhizobium altiplani</name>
    <dbReference type="NCBI Taxonomy" id="1864509"/>
    <lineage>
        <taxon>Bacteria</taxon>
        <taxon>Pseudomonadati</taxon>
        <taxon>Pseudomonadota</taxon>
        <taxon>Alphaproteobacteria</taxon>
        <taxon>Hyphomicrobiales</taxon>
        <taxon>Rhizobiaceae</taxon>
        <taxon>Rhizobium/Agrobacterium group</taxon>
        <taxon>Rhizobium</taxon>
    </lineage>
</organism>
<gene>
    <name evidence="13" type="ORF">AS026_32220</name>
</gene>
<name>A0A109JXK3_9HYPH</name>